<protein>
    <submittedName>
        <fullName evidence="1">(Mediterranean fruit fly) hypothetical protein</fullName>
    </submittedName>
</protein>
<name>A0A811V8M0_CERCA</name>
<sequence>ICVYTLAKDKDAGVGGCGGDGGSDRRRYAGSTNDAHLRAVNQLRSQEAGSHHN</sequence>
<organism evidence="1 2">
    <name type="scientific">Ceratitis capitata</name>
    <name type="common">Mediterranean fruit fly</name>
    <name type="synonym">Tephritis capitata</name>
    <dbReference type="NCBI Taxonomy" id="7213"/>
    <lineage>
        <taxon>Eukaryota</taxon>
        <taxon>Metazoa</taxon>
        <taxon>Ecdysozoa</taxon>
        <taxon>Arthropoda</taxon>
        <taxon>Hexapoda</taxon>
        <taxon>Insecta</taxon>
        <taxon>Pterygota</taxon>
        <taxon>Neoptera</taxon>
        <taxon>Endopterygota</taxon>
        <taxon>Diptera</taxon>
        <taxon>Brachycera</taxon>
        <taxon>Muscomorpha</taxon>
        <taxon>Tephritoidea</taxon>
        <taxon>Tephritidae</taxon>
        <taxon>Ceratitis</taxon>
        <taxon>Ceratitis</taxon>
    </lineage>
</organism>
<dbReference type="Proteomes" id="UP000606786">
    <property type="component" value="Unassembled WGS sequence"/>
</dbReference>
<comment type="caution">
    <text evidence="1">The sequence shown here is derived from an EMBL/GenBank/DDBJ whole genome shotgun (WGS) entry which is preliminary data.</text>
</comment>
<accession>A0A811V8M0</accession>
<proteinExistence type="predicted"/>
<keyword evidence="2" id="KW-1185">Reference proteome</keyword>
<evidence type="ECO:0000313" key="2">
    <source>
        <dbReference type="Proteomes" id="UP000606786"/>
    </source>
</evidence>
<evidence type="ECO:0000313" key="1">
    <source>
        <dbReference type="EMBL" id="CAD7011607.1"/>
    </source>
</evidence>
<reference evidence="1" key="1">
    <citation type="submission" date="2020-11" db="EMBL/GenBank/DDBJ databases">
        <authorList>
            <person name="Whitehead M."/>
        </authorList>
    </citation>
    <scope>NUCLEOTIDE SEQUENCE</scope>
    <source>
        <strain evidence="1">EGII</strain>
    </source>
</reference>
<feature type="non-terminal residue" evidence="1">
    <location>
        <position position="1"/>
    </location>
</feature>
<dbReference type="AlphaFoldDB" id="A0A811V8M0"/>
<gene>
    <name evidence="1" type="ORF">CCAP1982_LOCUS19696</name>
</gene>
<dbReference type="EMBL" id="CAJHJT010000056">
    <property type="protein sequence ID" value="CAD7011607.1"/>
    <property type="molecule type" value="Genomic_DNA"/>
</dbReference>